<reference evidence="1 2" key="1">
    <citation type="journal article" date="2019" name="Sci. Rep.">
        <title>Orb-weaving spider Araneus ventricosus genome elucidates the spidroin gene catalogue.</title>
        <authorList>
            <person name="Kono N."/>
            <person name="Nakamura H."/>
            <person name="Ohtoshi R."/>
            <person name="Moran D.A.P."/>
            <person name="Shinohara A."/>
            <person name="Yoshida Y."/>
            <person name="Fujiwara M."/>
            <person name="Mori M."/>
            <person name="Tomita M."/>
            <person name="Arakawa K."/>
        </authorList>
    </citation>
    <scope>NUCLEOTIDE SEQUENCE [LARGE SCALE GENOMIC DNA]</scope>
</reference>
<organism evidence="1 2">
    <name type="scientific">Araneus ventricosus</name>
    <name type="common">Orbweaver spider</name>
    <name type="synonym">Epeira ventricosa</name>
    <dbReference type="NCBI Taxonomy" id="182803"/>
    <lineage>
        <taxon>Eukaryota</taxon>
        <taxon>Metazoa</taxon>
        <taxon>Ecdysozoa</taxon>
        <taxon>Arthropoda</taxon>
        <taxon>Chelicerata</taxon>
        <taxon>Arachnida</taxon>
        <taxon>Araneae</taxon>
        <taxon>Araneomorphae</taxon>
        <taxon>Entelegynae</taxon>
        <taxon>Araneoidea</taxon>
        <taxon>Araneidae</taxon>
        <taxon>Araneus</taxon>
    </lineage>
</organism>
<name>A0A4Y2JLI0_ARAVE</name>
<proteinExistence type="predicted"/>
<sequence length="123" mass="14165">MTRTTLELALPLQTPKGERLATTYDLTCSRPHPRGIFSGSGLEPGTLRPQSRDLATRPLQPFAGRGHHNTFFKKCFAIQVNLEFTVPTASSWRNFMCRHQMLFWMCSTLFIALLRMRHLKTRD</sequence>
<comment type="caution">
    <text evidence="1">The sequence shown here is derived from an EMBL/GenBank/DDBJ whole genome shotgun (WGS) entry which is preliminary data.</text>
</comment>
<protein>
    <submittedName>
        <fullName evidence="1">Uncharacterized protein</fullName>
    </submittedName>
</protein>
<evidence type="ECO:0000313" key="2">
    <source>
        <dbReference type="Proteomes" id="UP000499080"/>
    </source>
</evidence>
<dbReference type="Proteomes" id="UP000499080">
    <property type="component" value="Unassembled WGS sequence"/>
</dbReference>
<accession>A0A4Y2JLI0</accession>
<keyword evidence="2" id="KW-1185">Reference proteome</keyword>
<dbReference type="EMBL" id="BGPR01003687">
    <property type="protein sequence ID" value="GBM91233.1"/>
    <property type="molecule type" value="Genomic_DNA"/>
</dbReference>
<gene>
    <name evidence="1" type="ORF">AVEN_258594_1</name>
</gene>
<dbReference type="AlphaFoldDB" id="A0A4Y2JLI0"/>
<evidence type="ECO:0000313" key="1">
    <source>
        <dbReference type="EMBL" id="GBM91233.1"/>
    </source>
</evidence>